<dbReference type="Proteomes" id="UP000076407">
    <property type="component" value="Unassembled WGS sequence"/>
</dbReference>
<keyword evidence="4" id="KW-1185">Reference proteome</keyword>
<keyword evidence="2" id="KW-0732">Signal</keyword>
<protein>
    <recommendedName>
        <fullName evidence="5">Secreted protein</fullName>
    </recommendedName>
</protein>
<evidence type="ECO:0008006" key="5">
    <source>
        <dbReference type="Google" id="ProtNLM"/>
    </source>
</evidence>
<evidence type="ECO:0000256" key="1">
    <source>
        <dbReference type="SAM" id="MobiDB-lite"/>
    </source>
</evidence>
<evidence type="ECO:0000256" key="2">
    <source>
        <dbReference type="SAM" id="SignalP"/>
    </source>
</evidence>
<feature type="signal peptide" evidence="2">
    <location>
        <begin position="1"/>
        <end position="15"/>
    </location>
</feature>
<evidence type="ECO:0000313" key="3">
    <source>
        <dbReference type="EnsemblMetazoa" id="AQUA014483-PA"/>
    </source>
</evidence>
<reference evidence="3" key="1">
    <citation type="submission" date="2020-05" db="UniProtKB">
        <authorList>
            <consortium name="EnsemblMetazoa"/>
        </authorList>
    </citation>
    <scope>IDENTIFICATION</scope>
    <source>
        <strain evidence="3">SANGQUA</strain>
    </source>
</reference>
<proteinExistence type="predicted"/>
<sequence length="106" mass="12144">MFVLVGLMFAPFLDAFATTIGFIGYDRAEAERPFEMKKKHTNQSVVHPAQYQVPSAAPHRPQKNKKRKAQKHCKIVRKCENQTPQNLYPIKICEKQVPVKLISDPP</sequence>
<dbReference type="AlphaFoldDB" id="A0A182XRL0"/>
<name>A0A182XRL0_ANOQN</name>
<feature type="region of interest" description="Disordered" evidence="1">
    <location>
        <begin position="39"/>
        <end position="70"/>
    </location>
</feature>
<feature type="chain" id="PRO_5012068388" description="Secreted protein" evidence="2">
    <location>
        <begin position="16"/>
        <end position="106"/>
    </location>
</feature>
<dbReference type="VEuPathDB" id="VectorBase:AQUA014483"/>
<feature type="compositionally biased region" description="Basic residues" evidence="1">
    <location>
        <begin position="60"/>
        <end position="70"/>
    </location>
</feature>
<organism evidence="3 4">
    <name type="scientific">Anopheles quadriannulatus</name>
    <name type="common">Mosquito</name>
    <dbReference type="NCBI Taxonomy" id="34691"/>
    <lineage>
        <taxon>Eukaryota</taxon>
        <taxon>Metazoa</taxon>
        <taxon>Ecdysozoa</taxon>
        <taxon>Arthropoda</taxon>
        <taxon>Hexapoda</taxon>
        <taxon>Insecta</taxon>
        <taxon>Pterygota</taxon>
        <taxon>Neoptera</taxon>
        <taxon>Endopterygota</taxon>
        <taxon>Diptera</taxon>
        <taxon>Nematocera</taxon>
        <taxon>Culicoidea</taxon>
        <taxon>Culicidae</taxon>
        <taxon>Anophelinae</taxon>
        <taxon>Anopheles</taxon>
    </lineage>
</organism>
<accession>A0A182XRL0</accession>
<dbReference type="EnsemblMetazoa" id="AQUA014483-RA">
    <property type="protein sequence ID" value="AQUA014483-PA"/>
    <property type="gene ID" value="AQUA014483"/>
</dbReference>
<evidence type="ECO:0000313" key="4">
    <source>
        <dbReference type="Proteomes" id="UP000076407"/>
    </source>
</evidence>